<feature type="region of interest" description="Disordered" evidence="1">
    <location>
        <begin position="88"/>
        <end position="107"/>
    </location>
</feature>
<protein>
    <submittedName>
        <fullName evidence="3">Uncharacterized protein</fullName>
    </submittedName>
</protein>
<proteinExistence type="predicted"/>
<evidence type="ECO:0000313" key="3">
    <source>
        <dbReference type="EMBL" id="KAF6284518.1"/>
    </source>
</evidence>
<keyword evidence="2" id="KW-0472">Membrane</keyword>
<sequence length="161" mass="17193">MNCSPSVGGPLRRVPRPPPREARSMPYLQPFSYVVVFCVSFLSMYWVTLHVCLCCEQGAVWPPWPDAGAPKAAPPRYPWGRSGGRPCSVATGTAPPAPGVGSKDSLHRTCSSRVRGRVAGFFPRVSLLRPHALPVSGLSPHVPGTHSSCPSSGPSGHELDR</sequence>
<feature type="transmembrane region" description="Helical" evidence="2">
    <location>
        <begin position="30"/>
        <end position="47"/>
    </location>
</feature>
<evidence type="ECO:0000256" key="2">
    <source>
        <dbReference type="SAM" id="Phobius"/>
    </source>
</evidence>
<reference evidence="3 4" key="1">
    <citation type="journal article" date="2020" name="Nature">
        <title>Six reference-quality genomes reveal evolution of bat adaptations.</title>
        <authorList>
            <person name="Jebb D."/>
            <person name="Huang Z."/>
            <person name="Pippel M."/>
            <person name="Hughes G.M."/>
            <person name="Lavrichenko K."/>
            <person name="Devanna P."/>
            <person name="Winkler S."/>
            <person name="Jermiin L.S."/>
            <person name="Skirmuntt E.C."/>
            <person name="Katzourakis A."/>
            <person name="Burkitt-Gray L."/>
            <person name="Ray D.A."/>
            <person name="Sullivan K.A.M."/>
            <person name="Roscito J.G."/>
            <person name="Kirilenko B.M."/>
            <person name="Davalos L.M."/>
            <person name="Corthals A.P."/>
            <person name="Power M.L."/>
            <person name="Jones G."/>
            <person name="Ransome R.D."/>
            <person name="Dechmann D.K.N."/>
            <person name="Locatelli A.G."/>
            <person name="Puechmaille S.J."/>
            <person name="Fedrigo O."/>
            <person name="Jarvis E.D."/>
            <person name="Hiller M."/>
            <person name="Vernes S.C."/>
            <person name="Myers E.W."/>
            <person name="Teeling E.C."/>
        </authorList>
    </citation>
    <scope>NUCLEOTIDE SEQUENCE [LARGE SCALE GENOMIC DNA]</scope>
    <source>
        <strain evidence="3">MRhiFer1</strain>
        <tissue evidence="3">Lung</tissue>
    </source>
</reference>
<dbReference type="AlphaFoldDB" id="A0A7J7S807"/>
<gene>
    <name evidence="3" type="ORF">mRhiFer1_009271</name>
</gene>
<dbReference type="EMBL" id="JACAGC010000023">
    <property type="protein sequence ID" value="KAF6284518.1"/>
    <property type="molecule type" value="Genomic_DNA"/>
</dbReference>
<accession>A0A7J7S807</accession>
<evidence type="ECO:0000256" key="1">
    <source>
        <dbReference type="SAM" id="MobiDB-lite"/>
    </source>
</evidence>
<comment type="caution">
    <text evidence="3">The sequence shown here is derived from an EMBL/GenBank/DDBJ whole genome shotgun (WGS) entry which is preliminary data.</text>
</comment>
<evidence type="ECO:0000313" key="4">
    <source>
        <dbReference type="Proteomes" id="UP000585614"/>
    </source>
</evidence>
<name>A0A7J7S807_RHIFE</name>
<feature type="compositionally biased region" description="Low complexity" evidence="1">
    <location>
        <begin position="143"/>
        <end position="161"/>
    </location>
</feature>
<organism evidence="3 4">
    <name type="scientific">Rhinolophus ferrumequinum</name>
    <name type="common">Greater horseshoe bat</name>
    <dbReference type="NCBI Taxonomy" id="59479"/>
    <lineage>
        <taxon>Eukaryota</taxon>
        <taxon>Metazoa</taxon>
        <taxon>Chordata</taxon>
        <taxon>Craniata</taxon>
        <taxon>Vertebrata</taxon>
        <taxon>Euteleostomi</taxon>
        <taxon>Mammalia</taxon>
        <taxon>Eutheria</taxon>
        <taxon>Laurasiatheria</taxon>
        <taxon>Chiroptera</taxon>
        <taxon>Yinpterochiroptera</taxon>
        <taxon>Rhinolophoidea</taxon>
        <taxon>Rhinolophidae</taxon>
        <taxon>Rhinolophinae</taxon>
        <taxon>Rhinolophus</taxon>
    </lineage>
</organism>
<feature type="region of interest" description="Disordered" evidence="1">
    <location>
        <begin position="138"/>
        <end position="161"/>
    </location>
</feature>
<keyword evidence="2" id="KW-1133">Transmembrane helix</keyword>
<dbReference type="Proteomes" id="UP000585614">
    <property type="component" value="Unassembled WGS sequence"/>
</dbReference>
<keyword evidence="2" id="KW-0812">Transmembrane</keyword>